<dbReference type="RefSeq" id="WP_378414520.1">
    <property type="nucleotide sequence ID" value="NZ_JBHSFO010000002.1"/>
</dbReference>
<comment type="caution">
    <text evidence="2">The sequence shown here is derived from an EMBL/GenBank/DDBJ whole genome shotgun (WGS) entry which is preliminary data.</text>
</comment>
<evidence type="ECO:0000313" key="2">
    <source>
        <dbReference type="EMBL" id="MFC4602937.1"/>
    </source>
</evidence>
<reference evidence="3" key="1">
    <citation type="journal article" date="2019" name="Int. J. Syst. Evol. Microbiol.">
        <title>The Global Catalogue of Microorganisms (GCM) 10K type strain sequencing project: providing services to taxonomists for standard genome sequencing and annotation.</title>
        <authorList>
            <consortium name="The Broad Institute Genomics Platform"/>
            <consortium name="The Broad Institute Genome Sequencing Center for Infectious Disease"/>
            <person name="Wu L."/>
            <person name="Ma J."/>
        </authorList>
    </citation>
    <scope>NUCLEOTIDE SEQUENCE [LARGE SCALE GENOMIC DNA]</scope>
    <source>
        <strain evidence="3">CCUG 54520</strain>
    </source>
</reference>
<evidence type="ECO:0000256" key="1">
    <source>
        <dbReference type="SAM" id="Phobius"/>
    </source>
</evidence>
<evidence type="ECO:0000313" key="3">
    <source>
        <dbReference type="Proteomes" id="UP001595914"/>
    </source>
</evidence>
<sequence length="147" mass="16016">MSAQLWAIVGVAVGALLSFSGQWLLARQQRSGDRDRELRGLQREVYTRLLAAVHRTDQAVTKFVSNDPNEVAAFEELRQANIEAQDCIAAIGLISPRDSYDAACQLVDASLQSWEGGTNSTANAKRRDGASTAFITLARRDIGVKLP</sequence>
<name>A0ABV9FMD4_9NOCA</name>
<gene>
    <name evidence="2" type="ORF">ACFO6S_04470</name>
</gene>
<proteinExistence type="predicted"/>
<keyword evidence="1" id="KW-1133">Transmembrane helix</keyword>
<keyword evidence="3" id="KW-1185">Reference proteome</keyword>
<protein>
    <submittedName>
        <fullName evidence="2">Uncharacterized protein</fullName>
    </submittedName>
</protein>
<keyword evidence="1" id="KW-0812">Transmembrane</keyword>
<dbReference type="EMBL" id="JBHSFO010000002">
    <property type="protein sequence ID" value="MFC4602937.1"/>
    <property type="molecule type" value="Genomic_DNA"/>
</dbReference>
<feature type="transmembrane region" description="Helical" evidence="1">
    <location>
        <begin position="6"/>
        <end position="26"/>
    </location>
</feature>
<accession>A0ABV9FMD4</accession>
<keyword evidence="1" id="KW-0472">Membrane</keyword>
<organism evidence="2 3">
    <name type="scientific">Rhodococcus kronopolitis</name>
    <dbReference type="NCBI Taxonomy" id="1460226"/>
    <lineage>
        <taxon>Bacteria</taxon>
        <taxon>Bacillati</taxon>
        <taxon>Actinomycetota</taxon>
        <taxon>Actinomycetes</taxon>
        <taxon>Mycobacteriales</taxon>
        <taxon>Nocardiaceae</taxon>
        <taxon>Rhodococcus</taxon>
    </lineage>
</organism>
<dbReference type="Proteomes" id="UP001595914">
    <property type="component" value="Unassembled WGS sequence"/>
</dbReference>